<dbReference type="EC" id="2.7.7.73" evidence="2"/>
<dbReference type="KEGG" id="pprf:DPRO_1883"/>
<keyword evidence="2" id="KW-0808">Transferase</keyword>
<dbReference type="GO" id="GO:0061504">
    <property type="term" value="P:cyclic threonylcarbamoyladenosine biosynthetic process"/>
    <property type="evidence" value="ECO:0007669"/>
    <property type="project" value="TreeGrafter"/>
</dbReference>
<organism evidence="2 3">
    <name type="scientific">Pseudodesulfovibrio profundus</name>
    <dbReference type="NCBI Taxonomy" id="57320"/>
    <lineage>
        <taxon>Bacteria</taxon>
        <taxon>Pseudomonadati</taxon>
        <taxon>Thermodesulfobacteriota</taxon>
        <taxon>Desulfovibrionia</taxon>
        <taxon>Desulfovibrionales</taxon>
        <taxon>Desulfovibrionaceae</taxon>
    </lineage>
</organism>
<dbReference type="AlphaFoldDB" id="A0A2C8F9S4"/>
<dbReference type="InterPro" id="IPR000594">
    <property type="entry name" value="ThiF_NAD_FAD-bd"/>
</dbReference>
<evidence type="ECO:0000313" key="3">
    <source>
        <dbReference type="Proteomes" id="UP000219215"/>
    </source>
</evidence>
<keyword evidence="3" id="KW-1185">Reference proteome</keyword>
<sequence length="373" mass="41768">MSRYSEERFRLRPSVSFVPMPQERTYQFFVSDIRQSFNLAFADEDYVRILSNLDGSLPYDKLAGTYALTDRQCVGLERLFDVLIERCALEDVQVVASRESDPFRRVKTFIGSYVPYYDVESAWQRLTESQAVVIGAGGVGSWVVSLLAQMGIKHFTLLDDDVVKPHNLNRSLFTKGDVGSLKTLALEGMLNSRREEYYTVRAIEEKLESSERLIALLKDGLRSQTVLINCADFPSVGHTSAIINEAAFALDLPYIIAGGYNMHLSLVGPTIIPGKTPCFHCISHGMDQLKVAEIEGAERIVKEHRNLGNLAPLAAISASFVANECLKLLLGLPNLKPTMIGKRGEFNFFTKKLVLEEYCVWDECPYCSGRNLS</sequence>
<reference evidence="3" key="1">
    <citation type="submission" date="2017-09" db="EMBL/GenBank/DDBJ databases">
        <authorList>
            <person name="Regsiter A."/>
            <person name="William W."/>
        </authorList>
    </citation>
    <scope>NUCLEOTIDE SEQUENCE [LARGE SCALE GENOMIC DNA]</scope>
    <source>
        <strain evidence="3">500-1</strain>
    </source>
</reference>
<accession>A0A2C8F9S4</accession>
<dbReference type="InterPro" id="IPR045886">
    <property type="entry name" value="ThiF/MoeB/HesA"/>
</dbReference>
<evidence type="ECO:0000259" key="1">
    <source>
        <dbReference type="Pfam" id="PF00899"/>
    </source>
</evidence>
<dbReference type="PANTHER" id="PTHR43267:SF1">
    <property type="entry name" value="TRNA THREONYLCARBAMOYLADENOSINE DEHYDRATASE"/>
    <property type="match status" value="1"/>
</dbReference>
<keyword evidence="2" id="KW-0548">Nucleotidyltransferase</keyword>
<dbReference type="PANTHER" id="PTHR43267">
    <property type="entry name" value="TRNA THREONYLCARBAMOYLADENOSINE DEHYDRATASE"/>
    <property type="match status" value="1"/>
</dbReference>
<dbReference type="SUPFAM" id="SSF69572">
    <property type="entry name" value="Activating enzymes of the ubiquitin-like proteins"/>
    <property type="match status" value="1"/>
</dbReference>
<proteinExistence type="predicted"/>
<dbReference type="GO" id="GO:0008641">
    <property type="term" value="F:ubiquitin-like modifier activating enzyme activity"/>
    <property type="evidence" value="ECO:0007669"/>
    <property type="project" value="InterPro"/>
</dbReference>
<dbReference type="RefSeq" id="WP_097011771.1">
    <property type="nucleotide sequence ID" value="NZ_LT907975.1"/>
</dbReference>
<dbReference type="GO" id="GO:0061503">
    <property type="term" value="F:tRNA threonylcarbamoyladenosine dehydratase"/>
    <property type="evidence" value="ECO:0007669"/>
    <property type="project" value="TreeGrafter"/>
</dbReference>
<gene>
    <name evidence="2" type="primary">thiF</name>
    <name evidence="2" type="ORF">DPRO_1883</name>
</gene>
<dbReference type="Pfam" id="PF00899">
    <property type="entry name" value="ThiF"/>
    <property type="match status" value="1"/>
</dbReference>
<dbReference type="Proteomes" id="UP000219215">
    <property type="component" value="Chromosome DPRO"/>
</dbReference>
<evidence type="ECO:0000313" key="2">
    <source>
        <dbReference type="EMBL" id="SOB58783.1"/>
    </source>
</evidence>
<dbReference type="OrthoDB" id="9804286at2"/>
<feature type="domain" description="THIF-type NAD/FAD binding fold" evidence="1">
    <location>
        <begin position="122"/>
        <end position="339"/>
    </location>
</feature>
<dbReference type="GO" id="GO:0016779">
    <property type="term" value="F:nucleotidyltransferase activity"/>
    <property type="evidence" value="ECO:0007669"/>
    <property type="project" value="UniProtKB-KW"/>
</dbReference>
<dbReference type="Gene3D" id="3.40.50.720">
    <property type="entry name" value="NAD(P)-binding Rossmann-like Domain"/>
    <property type="match status" value="1"/>
</dbReference>
<protein>
    <submittedName>
        <fullName evidence="2">Sulfur carrier protein ThiS adenylyltransferase</fullName>
        <ecNumber evidence="2">2.7.7.73</ecNumber>
    </submittedName>
</protein>
<dbReference type="InterPro" id="IPR035985">
    <property type="entry name" value="Ubiquitin-activating_enz"/>
</dbReference>
<name>A0A2C8F9S4_9BACT</name>
<dbReference type="EMBL" id="LT907975">
    <property type="protein sequence ID" value="SOB58783.1"/>
    <property type="molecule type" value="Genomic_DNA"/>
</dbReference>